<dbReference type="SUPFAM" id="SSF52096">
    <property type="entry name" value="ClpP/crotonase"/>
    <property type="match status" value="1"/>
</dbReference>
<dbReference type="GO" id="GO:0006635">
    <property type="term" value="P:fatty acid beta-oxidation"/>
    <property type="evidence" value="ECO:0007669"/>
    <property type="project" value="UniProtKB-UniPathway"/>
</dbReference>
<dbReference type="EMBL" id="AQQR01000006">
    <property type="protein sequence ID" value="OWU72461.1"/>
    <property type="molecule type" value="Genomic_DNA"/>
</dbReference>
<dbReference type="PANTHER" id="PTHR43149">
    <property type="entry name" value="ENOYL-COA HYDRATASE"/>
    <property type="match status" value="1"/>
</dbReference>
<dbReference type="RefSeq" id="WP_088650769.1">
    <property type="nucleotide sequence ID" value="NZ_AQQR01000006.1"/>
</dbReference>
<evidence type="ECO:0000256" key="1">
    <source>
        <dbReference type="ARBA" id="ARBA00005005"/>
    </source>
</evidence>
<gene>
    <name evidence="6" type="ORF">ATO3_15335</name>
</gene>
<dbReference type="CDD" id="cd06558">
    <property type="entry name" value="crotonase-like"/>
    <property type="match status" value="1"/>
</dbReference>
<reference evidence="6 7" key="1">
    <citation type="submission" date="2013-04" db="EMBL/GenBank/DDBJ databases">
        <title>Oceanicola sp. 22II1-22F33 Genome Sequencing.</title>
        <authorList>
            <person name="Lai Q."/>
            <person name="Li G."/>
            <person name="Shao Z."/>
        </authorList>
    </citation>
    <scope>NUCLEOTIDE SEQUENCE [LARGE SCALE GENOMIC DNA]</scope>
    <source>
        <strain evidence="6 7">22II1-22F33</strain>
    </source>
</reference>
<dbReference type="GO" id="GO:0016853">
    <property type="term" value="F:isomerase activity"/>
    <property type="evidence" value="ECO:0007669"/>
    <property type="project" value="UniProtKB-KW"/>
</dbReference>
<organism evidence="6 7">
    <name type="scientific">Marinibacterium profundimaris</name>
    <dbReference type="NCBI Taxonomy" id="1679460"/>
    <lineage>
        <taxon>Bacteria</taxon>
        <taxon>Pseudomonadati</taxon>
        <taxon>Pseudomonadota</taxon>
        <taxon>Alphaproteobacteria</taxon>
        <taxon>Rhodobacterales</taxon>
        <taxon>Paracoccaceae</taxon>
        <taxon>Marinibacterium</taxon>
    </lineage>
</organism>
<dbReference type="InterPro" id="IPR029045">
    <property type="entry name" value="ClpP/crotonase-like_dom_sf"/>
</dbReference>
<dbReference type="OrthoDB" id="9781757at2"/>
<keyword evidence="4" id="KW-0443">Lipid metabolism</keyword>
<name>A0A225NJN2_9RHOB</name>
<proteinExistence type="inferred from homology"/>
<comment type="similarity">
    <text evidence="2">Belongs to the enoyl-CoA hydratase/isomerase family.</text>
</comment>
<evidence type="ECO:0000313" key="6">
    <source>
        <dbReference type="EMBL" id="OWU72461.1"/>
    </source>
</evidence>
<accession>A0A225NJN2</accession>
<keyword evidence="6" id="KW-0456">Lyase</keyword>
<dbReference type="Gene3D" id="3.90.226.10">
    <property type="entry name" value="2-enoyl-CoA Hydratase, Chain A, domain 1"/>
    <property type="match status" value="1"/>
</dbReference>
<dbReference type="PANTHER" id="PTHR43149:SF1">
    <property type="entry name" value="DELTA(3,5)-DELTA(2,4)-DIENOYL-COA ISOMERASE, MITOCHONDRIAL"/>
    <property type="match status" value="1"/>
</dbReference>
<keyword evidence="7" id="KW-1185">Reference proteome</keyword>
<evidence type="ECO:0000256" key="5">
    <source>
        <dbReference type="ARBA" id="ARBA00023235"/>
    </source>
</evidence>
<evidence type="ECO:0000256" key="4">
    <source>
        <dbReference type="ARBA" id="ARBA00023098"/>
    </source>
</evidence>
<dbReference type="InterPro" id="IPR001753">
    <property type="entry name" value="Enoyl-CoA_hydra/iso"/>
</dbReference>
<dbReference type="GO" id="GO:0004300">
    <property type="term" value="F:enoyl-CoA hydratase activity"/>
    <property type="evidence" value="ECO:0007669"/>
    <property type="project" value="UniProtKB-EC"/>
</dbReference>
<comment type="caution">
    <text evidence="6">The sequence shown here is derived from an EMBL/GenBank/DDBJ whole genome shotgun (WGS) entry which is preliminary data.</text>
</comment>
<evidence type="ECO:0000256" key="3">
    <source>
        <dbReference type="ARBA" id="ARBA00022832"/>
    </source>
</evidence>
<dbReference type="Gene3D" id="1.10.12.10">
    <property type="entry name" value="Lyase 2-enoyl-coa Hydratase, Chain A, domain 2"/>
    <property type="match status" value="1"/>
</dbReference>
<sequence>MARVSVTYQDHVAMVTLTRGNKMNALDDEMVQAILAAGAEVAASDARAVVLTGEGRSFCAGLDLQSFAKLAGMDVESWLMERTHHDANAMQEVALCWRRLPVPVIAALKGAVFGGGLQLALGADIRIAGRDVQMAVMEMKWGLVPDMGGMVLLPGLLRSDVLRLLTYTAAPVEAEQAERWGLVTRLADDPLAEAQALAREIAGQSPSAIRAAKQLIETAEAESREEVLLAESRAQIGLIGKPDQVEVVTAQMQKRAPVFR</sequence>
<comment type="pathway">
    <text evidence="1">Lipid metabolism; fatty acid beta-oxidation.</text>
</comment>
<dbReference type="NCBIfam" id="NF005699">
    <property type="entry name" value="PRK07509.1"/>
    <property type="match status" value="1"/>
</dbReference>
<dbReference type="AlphaFoldDB" id="A0A225NJN2"/>
<dbReference type="UniPathway" id="UPA00659"/>
<evidence type="ECO:0000256" key="2">
    <source>
        <dbReference type="ARBA" id="ARBA00005254"/>
    </source>
</evidence>
<keyword evidence="3" id="KW-0276">Fatty acid metabolism</keyword>
<keyword evidence="5" id="KW-0413">Isomerase</keyword>
<dbReference type="Pfam" id="PF00378">
    <property type="entry name" value="ECH_1"/>
    <property type="match status" value="1"/>
</dbReference>
<protein>
    <submittedName>
        <fullName evidence="6">Enoyl-CoA hydratase</fullName>
        <ecNumber evidence="6">4.2.1.17</ecNumber>
    </submittedName>
</protein>
<dbReference type="Proteomes" id="UP000215377">
    <property type="component" value="Unassembled WGS sequence"/>
</dbReference>
<evidence type="ECO:0000313" key="7">
    <source>
        <dbReference type="Proteomes" id="UP000215377"/>
    </source>
</evidence>
<dbReference type="InterPro" id="IPR045002">
    <property type="entry name" value="Ech1-like"/>
</dbReference>
<dbReference type="InterPro" id="IPR014748">
    <property type="entry name" value="Enoyl-CoA_hydra_C"/>
</dbReference>
<dbReference type="EC" id="4.2.1.17" evidence="6"/>